<evidence type="ECO:0008006" key="4">
    <source>
        <dbReference type="Google" id="ProtNLM"/>
    </source>
</evidence>
<dbReference type="Gene3D" id="1.50.10.10">
    <property type="match status" value="1"/>
</dbReference>
<dbReference type="Pfam" id="PF07221">
    <property type="entry name" value="GlcNAc_2-epim"/>
    <property type="match status" value="1"/>
</dbReference>
<dbReference type="InterPro" id="IPR012341">
    <property type="entry name" value="6hp_glycosidase-like_sf"/>
</dbReference>
<dbReference type="InterPro" id="IPR008928">
    <property type="entry name" value="6-hairpin_glycosidase_sf"/>
</dbReference>
<dbReference type="EMBL" id="LAZR01023446">
    <property type="protein sequence ID" value="KKL78465.1"/>
    <property type="molecule type" value="Genomic_DNA"/>
</dbReference>
<dbReference type="PANTHER" id="PTHR15108">
    <property type="entry name" value="N-ACYLGLUCOSAMINE-2-EPIMERASE"/>
    <property type="match status" value="1"/>
</dbReference>
<name>A0A0F9H9V4_9ZZZZ</name>
<dbReference type="GO" id="GO:0016853">
    <property type="term" value="F:isomerase activity"/>
    <property type="evidence" value="ECO:0007669"/>
    <property type="project" value="UniProtKB-KW"/>
</dbReference>
<proteinExistence type="inferred from homology"/>
<dbReference type="InterPro" id="IPR010819">
    <property type="entry name" value="AGE/CE"/>
</dbReference>
<feature type="non-terminal residue" evidence="3">
    <location>
        <position position="1"/>
    </location>
</feature>
<evidence type="ECO:0000256" key="2">
    <source>
        <dbReference type="ARBA" id="ARBA00023235"/>
    </source>
</evidence>
<organism evidence="3">
    <name type="scientific">marine sediment metagenome</name>
    <dbReference type="NCBI Taxonomy" id="412755"/>
    <lineage>
        <taxon>unclassified sequences</taxon>
        <taxon>metagenomes</taxon>
        <taxon>ecological metagenomes</taxon>
    </lineage>
</organism>
<protein>
    <recommendedName>
        <fullName evidence="4">N-acylglucosamine 2-epimerase</fullName>
    </recommendedName>
</protein>
<evidence type="ECO:0000313" key="3">
    <source>
        <dbReference type="EMBL" id="KKL78465.1"/>
    </source>
</evidence>
<gene>
    <name evidence="3" type="ORF">LCGC14_2024580</name>
</gene>
<keyword evidence="2" id="KW-0413">Isomerase</keyword>
<dbReference type="AlphaFoldDB" id="A0A0F9H9V4"/>
<dbReference type="GO" id="GO:0005975">
    <property type="term" value="P:carbohydrate metabolic process"/>
    <property type="evidence" value="ECO:0007669"/>
    <property type="project" value="InterPro"/>
</dbReference>
<evidence type="ECO:0000256" key="1">
    <source>
        <dbReference type="ARBA" id="ARBA00008558"/>
    </source>
</evidence>
<comment type="caution">
    <text evidence="3">The sequence shown here is derived from an EMBL/GenBank/DDBJ whole genome shotgun (WGS) entry which is preliminary data.</text>
</comment>
<comment type="similarity">
    <text evidence="1">Belongs to the N-acylglucosamine 2-epimerase family.</text>
</comment>
<reference evidence="3" key="1">
    <citation type="journal article" date="2015" name="Nature">
        <title>Complex archaea that bridge the gap between prokaryotes and eukaryotes.</title>
        <authorList>
            <person name="Spang A."/>
            <person name="Saw J.H."/>
            <person name="Jorgensen S.L."/>
            <person name="Zaremba-Niedzwiedzka K."/>
            <person name="Martijn J."/>
            <person name="Lind A.E."/>
            <person name="van Eijk R."/>
            <person name="Schleper C."/>
            <person name="Guy L."/>
            <person name="Ettema T.J."/>
        </authorList>
    </citation>
    <scope>NUCLEOTIDE SEQUENCE</scope>
</reference>
<sequence length="287" mass="32897">SRSEVLSVYTEVFGAIALAEYAKAAGDETVWQKAMAMYELLMPRLGRPSDTSLLGYPIHAEFHLHADDMCRITVAWVFNEIRPDPRFDDDLTLSVDSILKRHWKPELGALLENVAPDGSPMLDLPEGRMFHPGHAIESAWMLMEIARRRGDETLLQTAVEITLASLDHGWDREYGGLRYITNVDWTPTHSLEADLKLWWPHGETLYALLLAWDLTGRDDLAEWYEKVHDYTFSHFPDPEYGEWFGYLNRDGSRVWTAKANGWKGCFHLPRVLYRCYRLFGSTSASGS</sequence>
<accession>A0A0F9H9V4</accession>
<dbReference type="SUPFAM" id="SSF48208">
    <property type="entry name" value="Six-hairpin glycosidases"/>
    <property type="match status" value="1"/>
</dbReference>